<protein>
    <recommendedName>
        <fullName evidence="2">Rad50/SbcC-type AAA domain-containing protein</fullName>
    </recommendedName>
</protein>
<organism evidence="3 4">
    <name type="scientific">Roseomonas fluvialis</name>
    <dbReference type="NCBI Taxonomy" id="1750527"/>
    <lineage>
        <taxon>Bacteria</taxon>
        <taxon>Pseudomonadati</taxon>
        <taxon>Pseudomonadota</taxon>
        <taxon>Alphaproteobacteria</taxon>
        <taxon>Acetobacterales</taxon>
        <taxon>Roseomonadaceae</taxon>
        <taxon>Roseomonas</taxon>
    </lineage>
</organism>
<dbReference type="RefSeq" id="WP_244408566.1">
    <property type="nucleotide sequence ID" value="NZ_AP025637.1"/>
</dbReference>
<evidence type="ECO:0000313" key="4">
    <source>
        <dbReference type="Proteomes" id="UP000831327"/>
    </source>
</evidence>
<dbReference type="InterPro" id="IPR038729">
    <property type="entry name" value="Rad50/SbcC_AAA"/>
</dbReference>
<name>A0ABN6P6X8_9PROT</name>
<evidence type="ECO:0000313" key="3">
    <source>
        <dbReference type="EMBL" id="BDG74386.1"/>
    </source>
</evidence>
<dbReference type="SUPFAM" id="SSF52540">
    <property type="entry name" value="P-loop containing nucleoside triphosphate hydrolases"/>
    <property type="match status" value="1"/>
</dbReference>
<keyword evidence="1" id="KW-0175">Coiled coil</keyword>
<reference evidence="3 4" key="1">
    <citation type="journal article" date="2016" name="Microbes Environ.">
        <title>Phylogenetically diverse aerobic anoxygenic phototrophic bacteria isolated from epilithic biofilms in Tama river, Japan.</title>
        <authorList>
            <person name="Hirose S."/>
            <person name="Matsuura K."/>
            <person name="Haruta S."/>
        </authorList>
    </citation>
    <scope>NUCLEOTIDE SEQUENCE [LARGE SCALE GENOMIC DNA]</scope>
    <source>
        <strain evidence="3 4">S08</strain>
    </source>
</reference>
<dbReference type="PANTHER" id="PTHR32182">
    <property type="entry name" value="DNA REPLICATION AND REPAIR PROTEIN RECF"/>
    <property type="match status" value="1"/>
</dbReference>
<keyword evidence="4" id="KW-1185">Reference proteome</keyword>
<dbReference type="EMBL" id="AP025637">
    <property type="protein sequence ID" value="BDG74386.1"/>
    <property type="molecule type" value="Genomic_DNA"/>
</dbReference>
<gene>
    <name evidence="3" type="ORF">Rmf_43150</name>
</gene>
<feature type="coiled-coil region" evidence="1">
    <location>
        <begin position="443"/>
        <end position="491"/>
    </location>
</feature>
<dbReference type="Pfam" id="PF13476">
    <property type="entry name" value="AAA_23"/>
    <property type="match status" value="1"/>
</dbReference>
<evidence type="ECO:0000259" key="2">
    <source>
        <dbReference type="Pfam" id="PF13476"/>
    </source>
</evidence>
<accession>A0ABN6P6X8</accession>
<evidence type="ECO:0000256" key="1">
    <source>
        <dbReference type="SAM" id="Coils"/>
    </source>
</evidence>
<dbReference type="InterPro" id="IPR027417">
    <property type="entry name" value="P-loop_NTPase"/>
</dbReference>
<feature type="coiled-coil region" evidence="1">
    <location>
        <begin position="262"/>
        <end position="296"/>
    </location>
</feature>
<feature type="domain" description="Rad50/SbcC-type AAA" evidence="2">
    <location>
        <begin position="36"/>
        <end position="73"/>
    </location>
</feature>
<dbReference type="PANTHER" id="PTHR32182:SF0">
    <property type="entry name" value="DNA REPLICATION AND REPAIR PROTEIN RECF"/>
    <property type="match status" value="1"/>
</dbReference>
<dbReference type="Gene3D" id="3.40.50.300">
    <property type="entry name" value="P-loop containing nucleotide triphosphate hydrolases"/>
    <property type="match status" value="2"/>
</dbReference>
<sequence>MSNGADRKISLPTIARVALANFDLYSNEPNACAVIERPVFCLIGANGLGKSTFLNTINFAITGAIPDPGRKFQSAQDYLRNAGRADRSDDYFSGRISEHARPIASVTVDLAWPTATVSVTRDLFGTAGVTRLAIGLASGATDIHEASDDDGGDLSALYRAKVLALSGLEDFAQFVFLMHFVATFDEGRHLLMWDDAALTNALYLAFGADPVAAKAADKLQRDMDRESSRGRNVRFSARHVADRIKQLVDLLKGAETDDHATSAELQTQHDALVARQAEAEQRMRRKQAELRDADLKWTDLSASLTETQLEYRRLFSSRLRQTSSVDHHPIVRATLSEDRCALCGTVHVATRIQAALDKGDCPLCDSVLDRSGADAGAVAQLQRLDREIARIRDGLATILDSRARISDEFAAAQASDEAAAQALREFEEKEAAGLAKVQSGSSFSAIQQEIDKLEKERLEFLAQSEAHYRKRDELRDQLRAYEKALKAQYEAGSERFVPRFRELAEDFIGLPIDVELEHRQGANDSGFGLRMRMDDQLRARPDAVSESQRFFIDIALRMALSEYMADSSATLLIDTPEGSLDIAYEARAGSMFSKFVAKGNRLLMTANLRSSQLVLRLARLQKSAGMQIVRMTDWTDLSEVQQSEEALFTQAYDAIDAALT</sequence>
<dbReference type="Proteomes" id="UP000831327">
    <property type="component" value="Chromosome"/>
</dbReference>
<proteinExistence type="predicted"/>